<protein>
    <submittedName>
        <fullName evidence="7">Nuclease-related domain-containing protein</fullName>
    </submittedName>
</protein>
<evidence type="ECO:0000256" key="1">
    <source>
        <dbReference type="ARBA" id="ARBA00022741"/>
    </source>
</evidence>
<keyword evidence="1" id="KW-0547">Nucleotide-binding</keyword>
<dbReference type="EMBL" id="FPIW01000004">
    <property type="protein sequence ID" value="SFW20632.1"/>
    <property type="molecule type" value="Genomic_DNA"/>
</dbReference>
<dbReference type="GO" id="GO:0016787">
    <property type="term" value="F:hydrolase activity"/>
    <property type="evidence" value="ECO:0007669"/>
    <property type="project" value="UniProtKB-KW"/>
</dbReference>
<gene>
    <name evidence="7" type="ORF">SAMN02910291_00371</name>
</gene>
<feature type="domain" description="UvrD-like helicase C-terminal" evidence="6">
    <location>
        <begin position="521"/>
        <end position="580"/>
    </location>
</feature>
<dbReference type="SUPFAM" id="SSF52540">
    <property type="entry name" value="P-loop containing nucleoside triphosphate hydrolases"/>
    <property type="match status" value="1"/>
</dbReference>
<keyword evidence="4" id="KW-0067">ATP-binding</keyword>
<evidence type="ECO:0000313" key="8">
    <source>
        <dbReference type="Proteomes" id="UP000182680"/>
    </source>
</evidence>
<name>A0AA94L192_DESDE</name>
<dbReference type="InterPro" id="IPR011528">
    <property type="entry name" value="NERD"/>
</dbReference>
<sequence length="591" mass="65786">MATMFPGQVTEFSTPGEGATYAFLQKAARPDALFQAWYEPDIEDREPDFILLSPDCGLIVLEVKDWLLEQMLQSDPKTVLLQLGGRQEHRKNPLAQAREYVNALLSLLGKSTPASPDGRAQLPCPVTWGAVFPHIRREAFLASGHDAVMDHSRILFWDDMQETSPLLRDASGQTFRAWLAEHFPPRFSFSLSPTQTDWLKSRIFPVARLDLPQRSAVSSLEQKETIQLLDHAQENLARTFGPGKHLVAGPSGCGKTLILAHRAWHLPRVDKKVRRILITCFNLSLVGYIRRLLSRKGVSLGPDGVEVLSFYSLCERILGEPLAHSREQGDYYSLVVQEVLDRLNGSHPLQGHWDAVMVDEGQDFSPEMAQVMLRLLPPLGSMTVVQDTNQCLYRQDGGWEHLNIEGLRIHRLTRQYRNTRAIARYAARLLDAPPAPEDMAGATGTEPTWLHSSDTRTQVEDVANAVAALVHGGVPMSEIAVLYTHSKADDVENLPQCLLEAIEARGALCVWAARDPASKRVFDITTDSVTISTIHSTKGLDFAHVFLLGLDKLNPDYPRHRRLAYVGMTRARESLTLCVCGKVGMAGGLFV</sequence>
<feature type="domain" description="NERD" evidence="5">
    <location>
        <begin position="16"/>
        <end position="110"/>
    </location>
</feature>
<evidence type="ECO:0000256" key="3">
    <source>
        <dbReference type="ARBA" id="ARBA00022806"/>
    </source>
</evidence>
<dbReference type="GO" id="GO:0043138">
    <property type="term" value="F:3'-5' DNA helicase activity"/>
    <property type="evidence" value="ECO:0007669"/>
    <property type="project" value="TreeGrafter"/>
</dbReference>
<evidence type="ECO:0000259" key="6">
    <source>
        <dbReference type="Pfam" id="PF13361"/>
    </source>
</evidence>
<dbReference type="Pfam" id="PF08378">
    <property type="entry name" value="NERD"/>
    <property type="match status" value="1"/>
</dbReference>
<dbReference type="InterPro" id="IPR014017">
    <property type="entry name" value="DNA_helicase_UvrD-like_C"/>
</dbReference>
<evidence type="ECO:0000256" key="4">
    <source>
        <dbReference type="ARBA" id="ARBA00022840"/>
    </source>
</evidence>
<dbReference type="GO" id="GO:0005524">
    <property type="term" value="F:ATP binding"/>
    <property type="evidence" value="ECO:0007669"/>
    <property type="project" value="UniProtKB-KW"/>
</dbReference>
<dbReference type="AlphaFoldDB" id="A0AA94L192"/>
<dbReference type="Pfam" id="PF13361">
    <property type="entry name" value="UvrD_C"/>
    <property type="match status" value="1"/>
</dbReference>
<evidence type="ECO:0000259" key="5">
    <source>
        <dbReference type="Pfam" id="PF08378"/>
    </source>
</evidence>
<keyword evidence="2" id="KW-0378">Hydrolase</keyword>
<dbReference type="GO" id="GO:0000725">
    <property type="term" value="P:recombinational repair"/>
    <property type="evidence" value="ECO:0007669"/>
    <property type="project" value="TreeGrafter"/>
</dbReference>
<dbReference type="PANTHER" id="PTHR11070">
    <property type="entry name" value="UVRD / RECB / PCRA DNA HELICASE FAMILY MEMBER"/>
    <property type="match status" value="1"/>
</dbReference>
<evidence type="ECO:0000313" key="7">
    <source>
        <dbReference type="EMBL" id="SFW20632.1"/>
    </source>
</evidence>
<dbReference type="PANTHER" id="PTHR11070:SF45">
    <property type="entry name" value="DNA 3'-5' HELICASE"/>
    <property type="match status" value="1"/>
</dbReference>
<dbReference type="RefSeq" id="WP_083577855.1">
    <property type="nucleotide sequence ID" value="NZ_FPIW01000004.1"/>
</dbReference>
<proteinExistence type="predicted"/>
<dbReference type="Gene3D" id="3.40.50.300">
    <property type="entry name" value="P-loop containing nucleotide triphosphate hydrolases"/>
    <property type="match status" value="2"/>
</dbReference>
<comment type="caution">
    <text evidence="7">The sequence shown here is derived from an EMBL/GenBank/DDBJ whole genome shotgun (WGS) entry which is preliminary data.</text>
</comment>
<keyword evidence="3" id="KW-0347">Helicase</keyword>
<dbReference type="InterPro" id="IPR027417">
    <property type="entry name" value="P-loop_NTPase"/>
</dbReference>
<reference evidence="8" key="1">
    <citation type="submission" date="2016-11" db="EMBL/GenBank/DDBJ databases">
        <authorList>
            <person name="Jaros S."/>
            <person name="Januszkiewicz K."/>
            <person name="Wedrychowicz H."/>
        </authorList>
    </citation>
    <scope>NUCLEOTIDE SEQUENCE [LARGE SCALE GENOMIC DNA]</scope>
    <source>
        <strain evidence="8">DSM 7057</strain>
    </source>
</reference>
<dbReference type="GO" id="GO:0003677">
    <property type="term" value="F:DNA binding"/>
    <property type="evidence" value="ECO:0007669"/>
    <property type="project" value="InterPro"/>
</dbReference>
<organism evidence="7 8">
    <name type="scientific">Desulfovibrio desulfuricans</name>
    <dbReference type="NCBI Taxonomy" id="876"/>
    <lineage>
        <taxon>Bacteria</taxon>
        <taxon>Pseudomonadati</taxon>
        <taxon>Thermodesulfobacteriota</taxon>
        <taxon>Desulfovibrionia</taxon>
        <taxon>Desulfovibrionales</taxon>
        <taxon>Desulfovibrionaceae</taxon>
        <taxon>Desulfovibrio</taxon>
    </lineage>
</organism>
<accession>A0AA94L192</accession>
<dbReference type="InterPro" id="IPR000212">
    <property type="entry name" value="DNA_helicase_UvrD/REP"/>
</dbReference>
<evidence type="ECO:0000256" key="2">
    <source>
        <dbReference type="ARBA" id="ARBA00022801"/>
    </source>
</evidence>
<dbReference type="Proteomes" id="UP000182680">
    <property type="component" value="Unassembled WGS sequence"/>
</dbReference>
<dbReference type="GO" id="GO:0005829">
    <property type="term" value="C:cytosol"/>
    <property type="evidence" value="ECO:0007669"/>
    <property type="project" value="TreeGrafter"/>
</dbReference>